<dbReference type="Proteomes" id="UP000241229">
    <property type="component" value="Unassembled WGS sequence"/>
</dbReference>
<feature type="domain" description="HipA-like kinase" evidence="1">
    <location>
        <begin position="2"/>
        <end position="132"/>
    </location>
</feature>
<gene>
    <name evidence="2" type="ORF">C7I84_18765</name>
</gene>
<dbReference type="InterPro" id="IPR046748">
    <property type="entry name" value="HipA_2"/>
</dbReference>
<evidence type="ECO:0000313" key="3">
    <source>
        <dbReference type="Proteomes" id="UP000241229"/>
    </source>
</evidence>
<proteinExistence type="predicted"/>
<reference evidence="2 3" key="1">
    <citation type="submission" date="2018-03" db="EMBL/GenBank/DDBJ databases">
        <title>The draft genome of Mesorhizobium sp. 6GN-30.</title>
        <authorList>
            <person name="Liu L."/>
            <person name="Li L."/>
            <person name="Wang T."/>
            <person name="Zhang X."/>
            <person name="Liang L."/>
        </authorList>
    </citation>
    <scope>NUCLEOTIDE SEQUENCE [LARGE SCALE GENOMIC DNA]</scope>
    <source>
        <strain evidence="2 3">6GN30</strain>
    </source>
</reference>
<evidence type="ECO:0000259" key="1">
    <source>
        <dbReference type="Pfam" id="PF20613"/>
    </source>
</evidence>
<comment type="caution">
    <text evidence="2">The sequence shown here is derived from an EMBL/GenBank/DDBJ whole genome shotgun (WGS) entry which is preliminary data.</text>
</comment>
<organism evidence="2 3">
    <name type="scientific">Kumtagia ephedrae</name>
    <dbReference type="NCBI Taxonomy" id="2116701"/>
    <lineage>
        <taxon>Bacteria</taxon>
        <taxon>Pseudomonadati</taxon>
        <taxon>Pseudomonadota</taxon>
        <taxon>Alphaproteobacteria</taxon>
        <taxon>Hyphomicrobiales</taxon>
        <taxon>Phyllobacteriaceae</taxon>
        <taxon>Kumtagia</taxon>
    </lineage>
</organism>
<protein>
    <recommendedName>
        <fullName evidence="1">HipA-like kinase domain-containing protein</fullName>
    </recommendedName>
</protein>
<name>A0A2P7S474_9HYPH</name>
<dbReference type="Pfam" id="PF20613">
    <property type="entry name" value="HipA_2"/>
    <property type="match status" value="1"/>
</dbReference>
<accession>A0A2P7S474</accession>
<sequence>MKRRIAVFDWWIMNGDRTLSEHGGNPNILWEVSLGCPFVIDHNLAFDQSVSLAGLEAQHLFGTFLTEVIDTPSLQDIWSEQCDRCLGRWNDFCGALPERWSYLDDQLTVDSGFDPSAALAILRRFDTAAMWSR</sequence>
<evidence type="ECO:0000313" key="2">
    <source>
        <dbReference type="EMBL" id="PSJ57286.1"/>
    </source>
</evidence>
<dbReference type="AlphaFoldDB" id="A0A2P7S474"/>
<keyword evidence="3" id="KW-1185">Reference proteome</keyword>
<dbReference type="EMBL" id="PXYK01000018">
    <property type="protein sequence ID" value="PSJ57286.1"/>
    <property type="molecule type" value="Genomic_DNA"/>
</dbReference>